<name>A0A2K1QJ89_9PEZI</name>
<evidence type="ECO:0000313" key="3">
    <source>
        <dbReference type="Proteomes" id="UP000243797"/>
    </source>
</evidence>
<dbReference type="EMBL" id="NKHZ01000081">
    <property type="protein sequence ID" value="PNS15021.1"/>
    <property type="molecule type" value="Genomic_DNA"/>
</dbReference>
<feature type="region of interest" description="Disordered" evidence="1">
    <location>
        <begin position="23"/>
        <end position="46"/>
    </location>
</feature>
<proteinExistence type="predicted"/>
<accession>A0A2K1QJ89</accession>
<dbReference type="InParanoid" id="A0A2K1QJ89"/>
<dbReference type="AlphaFoldDB" id="A0A2K1QJ89"/>
<evidence type="ECO:0000256" key="1">
    <source>
        <dbReference type="SAM" id="MobiDB-lite"/>
    </source>
</evidence>
<gene>
    <name evidence="2" type="ORF">CAC42_2250</name>
</gene>
<dbReference type="Proteomes" id="UP000243797">
    <property type="component" value="Unassembled WGS sequence"/>
</dbReference>
<sequence length="224" mass="22658">MKIPYASILFVLGTVVEAKKKKSKPKIGGSGNSETTTTTSSDSALTTTNGNPAISIYGFGNASDTFRASVVDVLSFASATTLAVTCPTTAALCPGGAMNITKTGANSIVVRATASSSGTSLSQDYSCFYIGTLTALCRERRVIAANNSTRTAYSALSSFGVTAAVPSALIEITAGKEKLPLVTAGAVQSDSGGASFGHTGNNLDRVWMAMTGAMGAVGALAFLL</sequence>
<comment type="caution">
    <text evidence="2">The sequence shown here is derived from an EMBL/GenBank/DDBJ whole genome shotgun (WGS) entry which is preliminary data.</text>
</comment>
<feature type="compositionally biased region" description="Low complexity" evidence="1">
    <location>
        <begin position="32"/>
        <end position="46"/>
    </location>
</feature>
<reference evidence="2 3" key="1">
    <citation type="submission" date="2017-06" db="EMBL/GenBank/DDBJ databases">
        <title>Draft genome sequence of a variant of Elsinoe murrayae.</title>
        <authorList>
            <person name="Cheng Q."/>
        </authorList>
    </citation>
    <scope>NUCLEOTIDE SEQUENCE [LARGE SCALE GENOMIC DNA]</scope>
    <source>
        <strain evidence="2 3">CQ-2017a</strain>
    </source>
</reference>
<protein>
    <submittedName>
        <fullName evidence="2">Uncharacterized protein</fullName>
    </submittedName>
</protein>
<evidence type="ECO:0000313" key="2">
    <source>
        <dbReference type="EMBL" id="PNS15021.1"/>
    </source>
</evidence>
<organism evidence="2 3">
    <name type="scientific">Sphaceloma murrayae</name>
    <dbReference type="NCBI Taxonomy" id="2082308"/>
    <lineage>
        <taxon>Eukaryota</taxon>
        <taxon>Fungi</taxon>
        <taxon>Dikarya</taxon>
        <taxon>Ascomycota</taxon>
        <taxon>Pezizomycotina</taxon>
        <taxon>Dothideomycetes</taxon>
        <taxon>Dothideomycetidae</taxon>
        <taxon>Myriangiales</taxon>
        <taxon>Elsinoaceae</taxon>
        <taxon>Sphaceloma</taxon>
    </lineage>
</organism>
<keyword evidence="3" id="KW-1185">Reference proteome</keyword>
<dbReference type="OrthoDB" id="3893002at2759"/>